<evidence type="ECO:0000259" key="14">
    <source>
        <dbReference type="Pfam" id="PF00520"/>
    </source>
</evidence>
<keyword evidence="9 13" id="KW-1133">Transmembrane helix</keyword>
<feature type="transmembrane region" description="Helical" evidence="13">
    <location>
        <begin position="241"/>
        <end position="261"/>
    </location>
</feature>
<organism evidence="16 17">
    <name type="scientific">Eptatretus burgeri</name>
    <name type="common">Inshore hagfish</name>
    <dbReference type="NCBI Taxonomy" id="7764"/>
    <lineage>
        <taxon>Eukaryota</taxon>
        <taxon>Metazoa</taxon>
        <taxon>Chordata</taxon>
        <taxon>Craniata</taxon>
        <taxon>Vertebrata</taxon>
        <taxon>Cyclostomata</taxon>
        <taxon>Myxini</taxon>
        <taxon>Myxiniformes</taxon>
        <taxon>Myxinidae</taxon>
        <taxon>Eptatretinae</taxon>
        <taxon>Eptatretus</taxon>
    </lineage>
</organism>
<reference evidence="16" key="2">
    <citation type="submission" date="2025-09" db="UniProtKB">
        <authorList>
            <consortium name="Ensembl"/>
        </authorList>
    </citation>
    <scope>IDENTIFICATION</scope>
</reference>
<dbReference type="GO" id="GO:0001508">
    <property type="term" value="P:action potential"/>
    <property type="evidence" value="ECO:0007669"/>
    <property type="project" value="TreeGrafter"/>
</dbReference>
<evidence type="ECO:0000256" key="9">
    <source>
        <dbReference type="ARBA" id="ARBA00022989"/>
    </source>
</evidence>
<feature type="domain" description="Ion transport" evidence="14">
    <location>
        <begin position="245"/>
        <end position="488"/>
    </location>
</feature>
<dbReference type="InterPro" id="IPR003968">
    <property type="entry name" value="K_chnl_volt-dep_Kv"/>
</dbReference>
<keyword evidence="6" id="KW-0631">Potassium channel</keyword>
<evidence type="ECO:0000256" key="10">
    <source>
        <dbReference type="ARBA" id="ARBA00023065"/>
    </source>
</evidence>
<keyword evidence="3" id="KW-1003">Cell membrane</keyword>
<dbReference type="PANTHER" id="PTHR11537:SF40">
    <property type="entry name" value="POTASSIUM VOLTAGE-GATED CHANNEL SUBFAMILY V MEMBER 2"/>
    <property type="match status" value="1"/>
</dbReference>
<evidence type="ECO:0000256" key="3">
    <source>
        <dbReference type="ARBA" id="ARBA00022475"/>
    </source>
</evidence>
<keyword evidence="2" id="KW-0813">Transport</keyword>
<reference evidence="16" key="1">
    <citation type="submission" date="2025-08" db="UniProtKB">
        <authorList>
            <consortium name="Ensembl"/>
        </authorList>
    </citation>
    <scope>IDENTIFICATION</scope>
</reference>
<dbReference type="Gene3D" id="1.10.287.70">
    <property type="match status" value="1"/>
</dbReference>
<dbReference type="InterPro" id="IPR028325">
    <property type="entry name" value="VG_K_chnl"/>
</dbReference>
<dbReference type="PRINTS" id="PR01491">
    <property type="entry name" value="KVCHANNEL"/>
</dbReference>
<feature type="domain" description="Potassium channel tetramerisation-type BTB" evidence="15">
    <location>
        <begin position="93"/>
        <end position="188"/>
    </location>
</feature>
<feature type="transmembrane region" description="Helical" evidence="13">
    <location>
        <begin position="397"/>
        <end position="418"/>
    </location>
</feature>
<dbReference type="PANTHER" id="PTHR11537">
    <property type="entry name" value="VOLTAGE-GATED POTASSIUM CHANNEL"/>
    <property type="match status" value="1"/>
</dbReference>
<proteinExistence type="predicted"/>
<dbReference type="InterPro" id="IPR003131">
    <property type="entry name" value="T1-type_BTB"/>
</dbReference>
<dbReference type="Gene3D" id="1.20.120.350">
    <property type="entry name" value="Voltage-gated potassium channels. Chain C"/>
    <property type="match status" value="1"/>
</dbReference>
<evidence type="ECO:0000256" key="11">
    <source>
        <dbReference type="ARBA" id="ARBA00023136"/>
    </source>
</evidence>
<dbReference type="GeneTree" id="ENSGT00940000157438"/>
<sequence>MAHVLSSEHTEPSRHFNLQSQLGLDWLFKDDMLCHDAQDHWPKDWRYVQEIPYCCDVEEMSERYEEQEEYKDDGGKKEPQQLENSTSYSTLLHLNVGGRHFYLSRQLAARFPQTRLGCIATCAELSHCLELCDDYSVDSNELFFDRDPEIFTYVFGFYHSGVLWLRDALCPRQLIEEIEYWGVRLHSARHCCRILFEERRDAMDDYLQVQRELEKVPFRTMRYSTARHMLWSLLEKPLSSFTAKLMSVVSTIFVLISLVAMTLNTTEEFGTSPTFSTTGHGIVESFESVCIAFFTAEYLGRIISTPNLRRFLRGALNAVDLLAILPFYIQLLFEWVAEDADVQEFDDEVRTVGRVGKLGQVLKIIRLMRIFRILKLARHSTGMRAFGFTLRQCSQQVGCLFLFITMGIFIFSALVYAAEHERRGTKFSSIPTCWWWATVSISQVGYGDMCPDSVLGQLVCVACISLGIILNSLPISILYNKFSDYYSKFKEHALTARLRQRQGVNKFLTAKGSGRFPTACVCATECNPRSTLTSQAVTSQAVTSQAVTSQAVTSLALTSQALTSQALTSQAVTRQALTSQALTSQAVTSQALTSQAVTCSKFCQRRGIPYSRHLLNHFSCS</sequence>
<evidence type="ECO:0000313" key="17">
    <source>
        <dbReference type="Proteomes" id="UP000694388"/>
    </source>
</evidence>
<dbReference type="GO" id="GO:0008076">
    <property type="term" value="C:voltage-gated potassium channel complex"/>
    <property type="evidence" value="ECO:0007669"/>
    <property type="project" value="InterPro"/>
</dbReference>
<keyword evidence="4" id="KW-0633">Potassium transport</keyword>
<dbReference type="PRINTS" id="PR00169">
    <property type="entry name" value="KCHANNEL"/>
</dbReference>
<dbReference type="SUPFAM" id="SSF81324">
    <property type="entry name" value="Voltage-gated potassium channels"/>
    <property type="match status" value="1"/>
</dbReference>
<comment type="subcellular location">
    <subcellularLocation>
        <location evidence="1">Cell membrane</location>
        <topology evidence="1">Multi-pass membrane protein</topology>
    </subcellularLocation>
</comment>
<keyword evidence="5 13" id="KW-0812">Transmembrane</keyword>
<dbReference type="FunFam" id="1.10.287.70:FF:000005">
    <property type="entry name" value="potassium voltage-gated channel subfamily G member 1"/>
    <property type="match status" value="1"/>
</dbReference>
<dbReference type="OMA" id="TNRCCRI"/>
<dbReference type="Pfam" id="PF02214">
    <property type="entry name" value="BTB_2"/>
    <property type="match status" value="1"/>
</dbReference>
<evidence type="ECO:0000256" key="7">
    <source>
        <dbReference type="ARBA" id="ARBA00022882"/>
    </source>
</evidence>
<keyword evidence="10" id="KW-0406">Ion transport</keyword>
<accession>A0A8C4Q5J0</accession>
<dbReference type="GO" id="GO:0051260">
    <property type="term" value="P:protein homooligomerization"/>
    <property type="evidence" value="ECO:0007669"/>
    <property type="project" value="InterPro"/>
</dbReference>
<name>A0A8C4Q5J0_EPTBU</name>
<dbReference type="Gene3D" id="3.30.710.10">
    <property type="entry name" value="Potassium Channel Kv1.1, Chain A"/>
    <property type="match status" value="1"/>
</dbReference>
<evidence type="ECO:0000259" key="15">
    <source>
        <dbReference type="Pfam" id="PF02214"/>
    </source>
</evidence>
<evidence type="ECO:0000256" key="6">
    <source>
        <dbReference type="ARBA" id="ARBA00022826"/>
    </source>
</evidence>
<keyword evidence="12" id="KW-0407">Ion channel</keyword>
<dbReference type="Pfam" id="PF00520">
    <property type="entry name" value="Ion_trans"/>
    <property type="match status" value="1"/>
</dbReference>
<dbReference type="InterPro" id="IPR027359">
    <property type="entry name" value="Volt_channel_dom_sf"/>
</dbReference>
<dbReference type="Ensembl" id="ENSEBUT00000010917.1">
    <property type="protein sequence ID" value="ENSEBUP00000010371.1"/>
    <property type="gene ID" value="ENSEBUG00000006677.1"/>
</dbReference>
<evidence type="ECO:0000256" key="4">
    <source>
        <dbReference type="ARBA" id="ARBA00022538"/>
    </source>
</evidence>
<dbReference type="AlphaFoldDB" id="A0A8C4Q5J0"/>
<evidence type="ECO:0000256" key="5">
    <source>
        <dbReference type="ARBA" id="ARBA00022692"/>
    </source>
</evidence>
<evidence type="ECO:0000313" key="16">
    <source>
        <dbReference type="Ensembl" id="ENSEBUP00000010371.1"/>
    </source>
</evidence>
<feature type="transmembrane region" description="Helical" evidence="13">
    <location>
        <begin position="454"/>
        <end position="479"/>
    </location>
</feature>
<keyword evidence="11 13" id="KW-0472">Membrane</keyword>
<dbReference type="GO" id="GO:0005249">
    <property type="term" value="F:voltage-gated potassium channel activity"/>
    <property type="evidence" value="ECO:0007669"/>
    <property type="project" value="InterPro"/>
</dbReference>
<evidence type="ECO:0000256" key="8">
    <source>
        <dbReference type="ARBA" id="ARBA00022958"/>
    </source>
</evidence>
<dbReference type="SUPFAM" id="SSF54695">
    <property type="entry name" value="POZ domain"/>
    <property type="match status" value="1"/>
</dbReference>
<keyword evidence="8" id="KW-0630">Potassium</keyword>
<dbReference type="PRINTS" id="PR01494">
    <property type="entry name" value="KV9CHANNEL"/>
</dbReference>
<evidence type="ECO:0000256" key="12">
    <source>
        <dbReference type="ARBA" id="ARBA00023303"/>
    </source>
</evidence>
<keyword evidence="17" id="KW-1185">Reference proteome</keyword>
<dbReference type="Proteomes" id="UP000694388">
    <property type="component" value="Unplaced"/>
</dbReference>
<protein>
    <submittedName>
        <fullName evidence="16">Potassium channel, subfamily V, member 2b</fullName>
    </submittedName>
</protein>
<evidence type="ECO:0000256" key="13">
    <source>
        <dbReference type="SAM" id="Phobius"/>
    </source>
</evidence>
<dbReference type="InterPro" id="IPR011333">
    <property type="entry name" value="SKP1/BTB/POZ_sf"/>
</dbReference>
<dbReference type="InterPro" id="IPR005821">
    <property type="entry name" value="Ion_trans_dom"/>
</dbReference>
<keyword evidence="7" id="KW-0851">Voltage-gated channel</keyword>
<evidence type="ECO:0000256" key="1">
    <source>
        <dbReference type="ARBA" id="ARBA00004651"/>
    </source>
</evidence>
<dbReference type="InterPro" id="IPR003971">
    <property type="entry name" value="K_chnl_volt-dep_Kv5/Kv9"/>
</dbReference>
<evidence type="ECO:0000256" key="2">
    <source>
        <dbReference type="ARBA" id="ARBA00022448"/>
    </source>
</evidence>